<evidence type="ECO:0000313" key="4">
    <source>
        <dbReference type="Proteomes" id="UP001595444"/>
    </source>
</evidence>
<sequence>MKPSDDTPRGDLKTALQHAASLLQSNPQAAGIQAEEILKVYPNINPAKQILGAAYRFQGKLPQALATIEPLAKGLPNSAPVWLEFGLCLSAAGRGKEAIQAFQKTVAITPEYAEAWRALAEQLSLYGDTTGANTAMTRYLQTLSKHPELAEATNLFQQGNIPEAEHLARNILKKHPTDVVAMRLLADIGIKVGQYKDAIQLLERALELAPGFHFARNTLVIALFRKQDLEPALKQVDILLSTDPGNPNHLILKASILVRGGDHEAALEIYEKVLADYPDQARAQLNYGHTLKTVGRLPDSIAAYRACIKLTPSIGEAYWSLANLKTFRFTDEDVDLMLSQVTAEGGGEAEDQANLAFALGKAYEDRKEYENSFKYYKRGNAIRRVQQPYDAKINIYDTARQIKVLDTDFFKTREGQGCPAPDPIFIVGLPRAGSTLLEQILASHSQVEGTAELVDIIAMSRDLGGKKRVKSASKYPEILNDLSADDFARLGAQYLETTRIQRLNNTPFFIDKMPNNFQHIGLIHMILPNAKIIDARRHPMGGCFSGYKQLFARGQTFSYDLSDIGHYYRDYVKLMDHWDEVLPGRVHRVQYEEMVADTETQIRKLLDYCDLEFEEACLKFYETDRAVRTPSSEQVRQPIYDKGLEQWRHYEEFLGPLKEALGPVLDRYPI</sequence>
<feature type="repeat" description="TPR" evidence="2">
    <location>
        <begin position="179"/>
        <end position="212"/>
    </location>
</feature>
<dbReference type="InterPro" id="IPR026634">
    <property type="entry name" value="TPST-like"/>
</dbReference>
<dbReference type="InterPro" id="IPR011990">
    <property type="entry name" value="TPR-like_helical_dom_sf"/>
</dbReference>
<dbReference type="Pfam" id="PF13469">
    <property type="entry name" value="Sulfotransfer_3"/>
    <property type="match status" value="1"/>
</dbReference>
<dbReference type="SMART" id="SM00028">
    <property type="entry name" value="TPR"/>
    <property type="match status" value="5"/>
</dbReference>
<dbReference type="Proteomes" id="UP001595444">
    <property type="component" value="Unassembled WGS sequence"/>
</dbReference>
<name>A0ABV7D431_9PROT</name>
<accession>A0ABV7D431</accession>
<dbReference type="EMBL" id="JBHRSL010000006">
    <property type="protein sequence ID" value="MFC3051933.1"/>
    <property type="molecule type" value="Genomic_DNA"/>
</dbReference>
<comment type="caution">
    <text evidence="3">The sequence shown here is derived from an EMBL/GenBank/DDBJ whole genome shotgun (WGS) entry which is preliminary data.</text>
</comment>
<dbReference type="InterPro" id="IPR019734">
    <property type="entry name" value="TPR_rpt"/>
</dbReference>
<evidence type="ECO:0000256" key="2">
    <source>
        <dbReference type="PROSITE-ProRule" id="PRU00339"/>
    </source>
</evidence>
<evidence type="ECO:0000256" key="1">
    <source>
        <dbReference type="ARBA" id="ARBA00022679"/>
    </source>
</evidence>
<organism evidence="3 4">
    <name type="scientific">Kordiimonas pumila</name>
    <dbReference type="NCBI Taxonomy" id="2161677"/>
    <lineage>
        <taxon>Bacteria</taxon>
        <taxon>Pseudomonadati</taxon>
        <taxon>Pseudomonadota</taxon>
        <taxon>Alphaproteobacteria</taxon>
        <taxon>Kordiimonadales</taxon>
        <taxon>Kordiimonadaceae</taxon>
        <taxon>Kordiimonas</taxon>
    </lineage>
</organism>
<dbReference type="PANTHER" id="PTHR12788:SF10">
    <property type="entry name" value="PROTEIN-TYROSINE SULFOTRANSFERASE"/>
    <property type="match status" value="1"/>
</dbReference>
<dbReference type="SUPFAM" id="SSF52540">
    <property type="entry name" value="P-loop containing nucleoside triphosphate hydrolases"/>
    <property type="match status" value="1"/>
</dbReference>
<gene>
    <name evidence="3" type="ORF">ACFOKA_08450</name>
</gene>
<dbReference type="Gene3D" id="3.40.50.300">
    <property type="entry name" value="P-loop containing nucleotide triphosphate hydrolases"/>
    <property type="match status" value="1"/>
</dbReference>
<keyword evidence="1" id="KW-0808">Transferase</keyword>
<keyword evidence="2" id="KW-0802">TPR repeat</keyword>
<dbReference type="PANTHER" id="PTHR12788">
    <property type="entry name" value="PROTEIN-TYROSINE SULFOTRANSFERASE 2"/>
    <property type="match status" value="1"/>
</dbReference>
<keyword evidence="4" id="KW-1185">Reference proteome</keyword>
<protein>
    <submittedName>
        <fullName evidence="3">Sulfotransferase</fullName>
    </submittedName>
</protein>
<dbReference type="SUPFAM" id="SSF48452">
    <property type="entry name" value="TPR-like"/>
    <property type="match status" value="2"/>
</dbReference>
<dbReference type="Gene3D" id="1.25.40.10">
    <property type="entry name" value="Tetratricopeptide repeat domain"/>
    <property type="match status" value="2"/>
</dbReference>
<dbReference type="PROSITE" id="PS50005">
    <property type="entry name" value="TPR"/>
    <property type="match status" value="2"/>
</dbReference>
<proteinExistence type="predicted"/>
<evidence type="ECO:0000313" key="3">
    <source>
        <dbReference type="EMBL" id="MFC3051933.1"/>
    </source>
</evidence>
<reference evidence="4" key="1">
    <citation type="journal article" date="2019" name="Int. J. Syst. Evol. Microbiol.">
        <title>The Global Catalogue of Microorganisms (GCM) 10K type strain sequencing project: providing services to taxonomists for standard genome sequencing and annotation.</title>
        <authorList>
            <consortium name="The Broad Institute Genomics Platform"/>
            <consortium name="The Broad Institute Genome Sequencing Center for Infectious Disease"/>
            <person name="Wu L."/>
            <person name="Ma J."/>
        </authorList>
    </citation>
    <scope>NUCLEOTIDE SEQUENCE [LARGE SCALE GENOMIC DNA]</scope>
    <source>
        <strain evidence="4">KCTC 62164</strain>
    </source>
</reference>
<dbReference type="RefSeq" id="WP_194215350.1">
    <property type="nucleotide sequence ID" value="NZ_CP061205.1"/>
</dbReference>
<feature type="repeat" description="TPR" evidence="2">
    <location>
        <begin position="79"/>
        <end position="112"/>
    </location>
</feature>
<dbReference type="Pfam" id="PF13432">
    <property type="entry name" value="TPR_16"/>
    <property type="match status" value="3"/>
</dbReference>
<dbReference type="InterPro" id="IPR027417">
    <property type="entry name" value="P-loop_NTPase"/>
</dbReference>